<evidence type="ECO:0000256" key="9">
    <source>
        <dbReference type="PROSITE-ProRule" id="PRU00043"/>
    </source>
</evidence>
<evidence type="ECO:0000256" key="7">
    <source>
        <dbReference type="ARBA" id="ARBA00023136"/>
    </source>
</evidence>
<keyword evidence="6" id="KW-1133">Transmembrane helix</keyword>
<dbReference type="SMART" id="SM00112">
    <property type="entry name" value="CA"/>
    <property type="match status" value="5"/>
</dbReference>
<keyword evidence="10" id="KW-0732">Signal</keyword>
<evidence type="ECO:0000313" key="13">
    <source>
        <dbReference type="Proteomes" id="UP001558632"/>
    </source>
</evidence>
<evidence type="ECO:0000256" key="2">
    <source>
        <dbReference type="ARBA" id="ARBA00022692"/>
    </source>
</evidence>
<dbReference type="InterPro" id="IPR020894">
    <property type="entry name" value="Cadherin_CS"/>
</dbReference>
<dbReference type="InterPro" id="IPR015919">
    <property type="entry name" value="Cadherin-like_sf"/>
</dbReference>
<evidence type="ECO:0000256" key="5">
    <source>
        <dbReference type="ARBA" id="ARBA00022889"/>
    </source>
</evidence>
<proteinExistence type="predicted"/>
<dbReference type="Proteomes" id="UP001558632">
    <property type="component" value="Unassembled WGS sequence"/>
</dbReference>
<sequence length="605" mass="67478">MWQRWFCIKLMLLLNLSIHYASGEFVQRFSVAENEPAGTVLGRLSTNTTDWTFPTINQARFVFFYPPESDVERALAVDDKTGEISTRKPLDREHRSSYVFLAIPVEGSEGIRILVDVIDKNDNPPKFAKPAYVELDVSEYAKIGSELPLPAAVDADLPPYDVQKYQIVSGNVNNAFRLSTRKINNILYVNLKVNMPLDREQRERYILKVSASDGGQPPLSDVLTVNVTIVDVNDNAPQFDKPRYDFHVNDAHAITFGSPIAAVHAKDLDAGVNGEIEYSLAPSAVNDHRLFSINPKTGLISWTSTQQMQARHYELLVIARDGGQQPMEANCLVMISTSSSSVGKVWMRTVFLSSDGSASVLENATLGTLIFRVSVSNAQKANLRCVMSIETDDRNDVFQIQTSDDIHYYVTLQKELDREQKQSINVTLRAQKCSPGNFSIKEKIEITILDVNDNSPQFTRPVYEVEVSEKALPGTSVLQVQAHDADSGDNGRVHYSLIYDDTTDQHTSKWFKIDSHTGLITTSDLVDCEVSYNPKLTVLAEDYGQPKLNNTAVVSVTILDVNDNPPLFDKQLYNISLREDAKLGYCFTQGFSAHACSCPCSYNCS</sequence>
<feature type="chain" id="PRO_5045595165" evidence="10">
    <location>
        <begin position="24"/>
        <end position="605"/>
    </location>
</feature>
<dbReference type="EMBL" id="JBEUSY010000501">
    <property type="protein sequence ID" value="KAL1228637.1"/>
    <property type="molecule type" value="Genomic_DNA"/>
</dbReference>
<keyword evidence="4 9" id="KW-0106">Calcium</keyword>
<keyword evidence="5" id="KW-0130">Cell adhesion</keyword>
<evidence type="ECO:0000256" key="10">
    <source>
        <dbReference type="SAM" id="SignalP"/>
    </source>
</evidence>
<dbReference type="PANTHER" id="PTHR24026:SF136">
    <property type="entry name" value="PROTOCADHERIN-23"/>
    <property type="match status" value="1"/>
</dbReference>
<comment type="caution">
    <text evidence="12">The sequence shown here is derived from an EMBL/GenBank/DDBJ whole genome shotgun (WGS) entry which is preliminary data.</text>
</comment>
<evidence type="ECO:0000256" key="3">
    <source>
        <dbReference type="ARBA" id="ARBA00022737"/>
    </source>
</evidence>
<evidence type="ECO:0000256" key="8">
    <source>
        <dbReference type="ARBA" id="ARBA00023180"/>
    </source>
</evidence>
<accession>A0ABR3K4K8</accession>
<dbReference type="Gene3D" id="2.60.40.60">
    <property type="entry name" value="Cadherins"/>
    <property type="match status" value="5"/>
</dbReference>
<keyword evidence="8" id="KW-0325">Glycoprotein</keyword>
<protein>
    <submittedName>
        <fullName evidence="12">Protein dachsous</fullName>
    </submittedName>
</protein>
<keyword evidence="3" id="KW-0677">Repeat</keyword>
<dbReference type="SUPFAM" id="SSF49313">
    <property type="entry name" value="Cadherin-like"/>
    <property type="match status" value="5"/>
</dbReference>
<organism evidence="12 13">
    <name type="scientific">Trichinella spiralis</name>
    <name type="common">Trichina worm</name>
    <dbReference type="NCBI Taxonomy" id="6334"/>
    <lineage>
        <taxon>Eukaryota</taxon>
        <taxon>Metazoa</taxon>
        <taxon>Ecdysozoa</taxon>
        <taxon>Nematoda</taxon>
        <taxon>Enoplea</taxon>
        <taxon>Dorylaimia</taxon>
        <taxon>Trichinellida</taxon>
        <taxon>Trichinellidae</taxon>
        <taxon>Trichinella</taxon>
    </lineage>
</organism>
<reference evidence="12 13" key="1">
    <citation type="submission" date="2024-07" db="EMBL/GenBank/DDBJ databases">
        <title>Enhanced genomic and transcriptomic resources for Trichinella pseudospiralis and T. spiralis underpin the discovery of pronounced molecular differences between stages and species.</title>
        <authorList>
            <person name="Pasi K.K."/>
            <person name="La Rosa G."/>
            <person name="Gomez-Morales M.A."/>
            <person name="Tosini F."/>
            <person name="Sumanam S."/>
            <person name="Young N.D."/>
            <person name="Chang B.C."/>
            <person name="Robin G.B."/>
        </authorList>
    </citation>
    <scope>NUCLEOTIDE SEQUENCE [LARGE SCALE GENOMIC DNA]</scope>
    <source>
        <strain evidence="12">ISS534</strain>
    </source>
</reference>
<dbReference type="PROSITE" id="PS00232">
    <property type="entry name" value="CADHERIN_1"/>
    <property type="match status" value="2"/>
</dbReference>
<dbReference type="PROSITE" id="PS50268">
    <property type="entry name" value="CADHERIN_2"/>
    <property type="match status" value="5"/>
</dbReference>
<feature type="domain" description="Cadherin" evidence="11">
    <location>
        <begin position="257"/>
        <end position="351"/>
    </location>
</feature>
<evidence type="ECO:0000256" key="6">
    <source>
        <dbReference type="ARBA" id="ARBA00022989"/>
    </source>
</evidence>
<keyword evidence="2" id="KW-0812">Transmembrane</keyword>
<evidence type="ECO:0000259" key="11">
    <source>
        <dbReference type="PROSITE" id="PS50268"/>
    </source>
</evidence>
<feature type="domain" description="Cadherin" evidence="11">
    <location>
        <begin position="23"/>
        <end position="127"/>
    </location>
</feature>
<dbReference type="PANTHER" id="PTHR24026">
    <property type="entry name" value="FAT ATYPICAL CADHERIN-RELATED"/>
    <property type="match status" value="1"/>
</dbReference>
<feature type="domain" description="Cadherin" evidence="11">
    <location>
        <begin position="129"/>
        <end position="239"/>
    </location>
</feature>
<feature type="signal peptide" evidence="10">
    <location>
        <begin position="1"/>
        <end position="23"/>
    </location>
</feature>
<dbReference type="PRINTS" id="PR00205">
    <property type="entry name" value="CADHERIN"/>
</dbReference>
<keyword evidence="13" id="KW-1185">Reference proteome</keyword>
<feature type="domain" description="Cadherin" evidence="11">
    <location>
        <begin position="459"/>
        <end position="568"/>
    </location>
</feature>
<evidence type="ECO:0000313" key="12">
    <source>
        <dbReference type="EMBL" id="KAL1228637.1"/>
    </source>
</evidence>
<feature type="domain" description="Cadherin" evidence="11">
    <location>
        <begin position="352"/>
        <end position="458"/>
    </location>
</feature>
<gene>
    <name evidence="12" type="ORF">TSPI_04393</name>
</gene>
<evidence type="ECO:0000256" key="1">
    <source>
        <dbReference type="ARBA" id="ARBA00004370"/>
    </source>
</evidence>
<dbReference type="CDD" id="cd11304">
    <property type="entry name" value="Cadherin_repeat"/>
    <property type="match status" value="5"/>
</dbReference>
<comment type="subcellular location">
    <subcellularLocation>
        <location evidence="1">Membrane</location>
    </subcellularLocation>
</comment>
<dbReference type="InterPro" id="IPR002126">
    <property type="entry name" value="Cadherin-like_dom"/>
</dbReference>
<keyword evidence="7" id="KW-0472">Membrane</keyword>
<evidence type="ECO:0000256" key="4">
    <source>
        <dbReference type="ARBA" id="ARBA00022837"/>
    </source>
</evidence>
<dbReference type="Pfam" id="PF00028">
    <property type="entry name" value="Cadherin"/>
    <property type="match status" value="5"/>
</dbReference>
<name>A0ABR3K4K8_TRISP</name>